<feature type="region of interest" description="Disordered" evidence="1">
    <location>
        <begin position="47"/>
        <end position="72"/>
    </location>
</feature>
<gene>
    <name evidence="3" type="ORF">SAMN05443575_0955</name>
</gene>
<evidence type="ECO:0000313" key="4">
    <source>
        <dbReference type="Proteomes" id="UP000186132"/>
    </source>
</evidence>
<keyword evidence="2" id="KW-0812">Transmembrane</keyword>
<evidence type="ECO:0000256" key="2">
    <source>
        <dbReference type="SAM" id="Phobius"/>
    </source>
</evidence>
<feature type="transmembrane region" description="Helical" evidence="2">
    <location>
        <begin position="6"/>
        <end position="23"/>
    </location>
</feature>
<accession>A0A1M5EP88</accession>
<evidence type="ECO:0000256" key="1">
    <source>
        <dbReference type="SAM" id="MobiDB-lite"/>
    </source>
</evidence>
<dbReference type="OrthoDB" id="3830052at2"/>
<reference evidence="3 4" key="1">
    <citation type="submission" date="2016-11" db="EMBL/GenBank/DDBJ databases">
        <authorList>
            <person name="Jaros S."/>
            <person name="Januszkiewicz K."/>
            <person name="Wedrychowicz H."/>
        </authorList>
    </citation>
    <scope>NUCLEOTIDE SEQUENCE [LARGE SCALE GENOMIC DNA]</scope>
    <source>
        <strain evidence="3 4">DSM 45627</strain>
    </source>
</reference>
<dbReference type="STRING" id="1206085.SAMN05443575_0955"/>
<organism evidence="3 4">
    <name type="scientific">Jatrophihabitans endophyticus</name>
    <dbReference type="NCBI Taxonomy" id="1206085"/>
    <lineage>
        <taxon>Bacteria</taxon>
        <taxon>Bacillati</taxon>
        <taxon>Actinomycetota</taxon>
        <taxon>Actinomycetes</taxon>
        <taxon>Jatrophihabitantales</taxon>
        <taxon>Jatrophihabitantaceae</taxon>
        <taxon>Jatrophihabitans</taxon>
    </lineage>
</organism>
<feature type="compositionally biased region" description="Gly residues" evidence="1">
    <location>
        <begin position="59"/>
        <end position="72"/>
    </location>
</feature>
<dbReference type="Proteomes" id="UP000186132">
    <property type="component" value="Unassembled WGS sequence"/>
</dbReference>
<proteinExistence type="predicted"/>
<name>A0A1M5EP88_9ACTN</name>
<protein>
    <submittedName>
        <fullName evidence="3">Uncharacterized protein</fullName>
    </submittedName>
</protein>
<sequence length="72" mass="7732">MAWVWWLSGPVVATVLAACWSWLRSRPRPERTTAQAVRDHQDYLAALAQPPRSQDRGTGAAGGRGAGEGTGD</sequence>
<keyword evidence="2" id="KW-0472">Membrane</keyword>
<keyword evidence="2" id="KW-1133">Transmembrane helix</keyword>
<evidence type="ECO:0000313" key="3">
    <source>
        <dbReference type="EMBL" id="SHF81007.1"/>
    </source>
</evidence>
<dbReference type="RefSeq" id="WP_073386451.1">
    <property type="nucleotide sequence ID" value="NZ_FQVU01000001.1"/>
</dbReference>
<keyword evidence="4" id="KW-1185">Reference proteome</keyword>
<dbReference type="EMBL" id="FQVU01000001">
    <property type="protein sequence ID" value="SHF81007.1"/>
    <property type="molecule type" value="Genomic_DNA"/>
</dbReference>
<dbReference type="AlphaFoldDB" id="A0A1M5EP88"/>